<dbReference type="Proteomes" id="UP000233766">
    <property type="component" value="Unassembled WGS sequence"/>
</dbReference>
<accession>A0A2N3V551</accession>
<dbReference type="EMBL" id="PJMW01000003">
    <property type="protein sequence ID" value="PKV76744.1"/>
    <property type="molecule type" value="Genomic_DNA"/>
</dbReference>
<evidence type="ECO:0000313" key="1">
    <source>
        <dbReference type="EMBL" id="PKV76744.1"/>
    </source>
</evidence>
<gene>
    <name evidence="1" type="ORF">ATK86_7146</name>
</gene>
<evidence type="ECO:0000313" key="2">
    <source>
        <dbReference type="Proteomes" id="UP000233766"/>
    </source>
</evidence>
<proteinExistence type="predicted"/>
<sequence>MEAAFAALLKPPARTRIVERAARAAEFRQWAVTLTTPPQGSSLQLDDEGFLQEIGTAYPVARYARFPTSAASEHLAAAEVLVSDWFNGAVPPPAMSRSWPSSVLVMCRSAMESAARTIWLLGDSDREVRRQRCAAEARSELGEMLKWAGQDRDAGTAMGRDVGTFEASATKLKAAIAKAKEASGGLEIPRYTAMTVAGAEWIDANPPRHARELLDEKPFGLLMKAWYSAGSSFAHGYSWALNVIDTEEELYGLVADLLMTAVLMTEAAISLFEAQMLVPGEQWQNDQLPARLRPTITEWAPRFWDA</sequence>
<dbReference type="AlphaFoldDB" id="A0A2N3V551"/>
<name>A0A2N3V551_9NOCA</name>
<reference evidence="1 2" key="1">
    <citation type="submission" date="2017-12" db="EMBL/GenBank/DDBJ databases">
        <title>Sequencing the genomes of 1000 Actinobacteria strains.</title>
        <authorList>
            <person name="Klenk H.-P."/>
        </authorList>
    </citation>
    <scope>NUCLEOTIDE SEQUENCE [LARGE SCALE GENOMIC DNA]</scope>
    <source>
        <strain evidence="1 2">DSM 44489</strain>
    </source>
</reference>
<keyword evidence="2" id="KW-1185">Reference proteome</keyword>
<comment type="caution">
    <text evidence="1">The sequence shown here is derived from an EMBL/GenBank/DDBJ whole genome shotgun (WGS) entry which is preliminary data.</text>
</comment>
<organism evidence="1 2">
    <name type="scientific">Nocardia fluminea</name>
    <dbReference type="NCBI Taxonomy" id="134984"/>
    <lineage>
        <taxon>Bacteria</taxon>
        <taxon>Bacillati</taxon>
        <taxon>Actinomycetota</taxon>
        <taxon>Actinomycetes</taxon>
        <taxon>Mycobacteriales</taxon>
        <taxon>Nocardiaceae</taxon>
        <taxon>Nocardia</taxon>
    </lineage>
</organism>
<protein>
    <submittedName>
        <fullName evidence="1">Uncharacterized protein</fullName>
    </submittedName>
</protein>